<feature type="transmembrane region" description="Helical" evidence="8">
    <location>
        <begin position="175"/>
        <end position="196"/>
    </location>
</feature>
<dbReference type="CDD" id="cd17503">
    <property type="entry name" value="MFS_LmrB_MDR_like"/>
    <property type="match status" value="1"/>
</dbReference>
<feature type="transmembrane region" description="Helical" evidence="8">
    <location>
        <begin position="145"/>
        <end position="169"/>
    </location>
</feature>
<sequence length="498" mass="53372">MSEQVFSAVAAPAQKSNFRTVALIIASAMFMEQLDATVLATALPTMARDFGVTAAHMSVALTSYLLSLAVFIPASGKIADRFGAKNVFRIAIAIFTLGSILCGQAPSLGFLVFARFLQGLGGAMMMPVGRLVLLRSVARSDMISAMSWLLVPALIGPIIGPPVGGLIVSYLDWRWIFYINVPIGVLGITLVSIFIGDIREEKPGRFDFLGLVLSGVSLGSLLFGFEMGSRDGGGPDIAILIGVGLVSGILYVLHARRHPEPILDLSLMRIRTFNLSVIGGSLTRITQGAHPFLLPLMMQIGFGRSAAESGLITFATAMGSMSMKAMAPIILRRMGFRISLVVNGVIASLCYAVCAAFRPDWPSSVIFAVLLVSGFFMSFQFTAYNTVAYDEIPASRISSATSFYTTFQQLMLSFGICVAATALHLSTLVNDHPRPVPSDFSAAFLTVTAISLLATYWNLKFPRNAGADISGHKQQKKSRTATRRQAEAIASNAEDTVD</sequence>
<keyword evidence="5 8" id="KW-1133">Transmembrane helix</keyword>
<reference evidence="10 11" key="1">
    <citation type="submission" date="2016-10" db="EMBL/GenBank/DDBJ databases">
        <authorList>
            <person name="de Groot N.N."/>
        </authorList>
    </citation>
    <scope>NUCLEOTIDE SEQUENCE [LARGE SCALE GENOMIC DNA]</scope>
    <source>
        <strain evidence="10 11">A52C2</strain>
    </source>
</reference>
<evidence type="ECO:0000256" key="4">
    <source>
        <dbReference type="ARBA" id="ARBA00022692"/>
    </source>
</evidence>
<feature type="region of interest" description="Disordered" evidence="7">
    <location>
        <begin position="468"/>
        <end position="498"/>
    </location>
</feature>
<feature type="transmembrane region" description="Helical" evidence="8">
    <location>
        <begin position="55"/>
        <end position="74"/>
    </location>
</feature>
<dbReference type="Gene3D" id="1.20.1250.20">
    <property type="entry name" value="MFS general substrate transporter like domains"/>
    <property type="match status" value="1"/>
</dbReference>
<dbReference type="RefSeq" id="WP_092498871.1">
    <property type="nucleotide sequence ID" value="NZ_FOFG01000016.1"/>
</dbReference>
<dbReference type="GO" id="GO:0022857">
    <property type="term" value="F:transmembrane transporter activity"/>
    <property type="evidence" value="ECO:0007669"/>
    <property type="project" value="InterPro"/>
</dbReference>
<gene>
    <name evidence="10" type="ORF">SAMN05216548_1168</name>
</gene>
<feature type="transmembrane region" description="Helical" evidence="8">
    <location>
        <begin position="410"/>
        <end position="428"/>
    </location>
</feature>
<accession>A0A1H9NGE8</accession>
<keyword evidence="11" id="KW-1185">Reference proteome</keyword>
<feature type="transmembrane region" description="Helical" evidence="8">
    <location>
        <begin position="86"/>
        <end position="106"/>
    </location>
</feature>
<dbReference type="SUPFAM" id="SSF103473">
    <property type="entry name" value="MFS general substrate transporter"/>
    <property type="match status" value="1"/>
</dbReference>
<dbReference type="PANTHER" id="PTHR23501:SF38">
    <property type="entry name" value="PERMEASE"/>
    <property type="match status" value="1"/>
</dbReference>
<keyword evidence="6 8" id="KW-0472">Membrane</keyword>
<evidence type="ECO:0000256" key="7">
    <source>
        <dbReference type="SAM" id="MobiDB-lite"/>
    </source>
</evidence>
<dbReference type="InterPro" id="IPR004638">
    <property type="entry name" value="EmrB-like"/>
</dbReference>
<feature type="transmembrane region" description="Helical" evidence="8">
    <location>
        <begin position="364"/>
        <end position="389"/>
    </location>
</feature>
<evidence type="ECO:0000256" key="2">
    <source>
        <dbReference type="ARBA" id="ARBA00022448"/>
    </source>
</evidence>
<dbReference type="InterPro" id="IPR036259">
    <property type="entry name" value="MFS_trans_sf"/>
</dbReference>
<protein>
    <submittedName>
        <fullName evidence="10">Drug resistance transporter, EmrB/QacA subfamily</fullName>
    </submittedName>
</protein>
<dbReference type="PANTHER" id="PTHR23501">
    <property type="entry name" value="MAJOR FACILITATOR SUPERFAMILY"/>
    <property type="match status" value="1"/>
</dbReference>
<feature type="transmembrane region" description="Helical" evidence="8">
    <location>
        <begin position="275"/>
        <end position="298"/>
    </location>
</feature>
<dbReference type="EMBL" id="FOFG01000016">
    <property type="protein sequence ID" value="SER35064.1"/>
    <property type="molecule type" value="Genomic_DNA"/>
</dbReference>
<feature type="transmembrane region" description="Helical" evidence="8">
    <location>
        <begin position="21"/>
        <end position="43"/>
    </location>
</feature>
<dbReference type="PROSITE" id="PS50850">
    <property type="entry name" value="MFS"/>
    <property type="match status" value="1"/>
</dbReference>
<dbReference type="Proteomes" id="UP000199647">
    <property type="component" value="Unassembled WGS sequence"/>
</dbReference>
<comment type="subcellular location">
    <subcellularLocation>
        <location evidence="1">Cell membrane</location>
        <topology evidence="1">Multi-pass membrane protein</topology>
    </subcellularLocation>
</comment>
<feature type="transmembrane region" description="Helical" evidence="8">
    <location>
        <begin position="310"/>
        <end position="331"/>
    </location>
</feature>
<dbReference type="GO" id="GO:0005886">
    <property type="term" value="C:plasma membrane"/>
    <property type="evidence" value="ECO:0007669"/>
    <property type="project" value="UniProtKB-SubCell"/>
</dbReference>
<dbReference type="NCBIfam" id="TIGR00711">
    <property type="entry name" value="efflux_EmrB"/>
    <property type="match status" value="1"/>
</dbReference>
<feature type="domain" description="Major facilitator superfamily (MFS) profile" evidence="9">
    <location>
        <begin position="21"/>
        <end position="466"/>
    </location>
</feature>
<dbReference type="OrthoDB" id="9812221at2"/>
<evidence type="ECO:0000256" key="5">
    <source>
        <dbReference type="ARBA" id="ARBA00022989"/>
    </source>
</evidence>
<keyword evidence="3" id="KW-1003">Cell membrane</keyword>
<dbReference type="STRING" id="1855383.SAMN05216548_1168"/>
<proteinExistence type="predicted"/>
<evidence type="ECO:0000313" key="11">
    <source>
        <dbReference type="Proteomes" id="UP000199647"/>
    </source>
</evidence>
<evidence type="ECO:0000256" key="8">
    <source>
        <dbReference type="SAM" id="Phobius"/>
    </source>
</evidence>
<feature type="transmembrane region" description="Helical" evidence="8">
    <location>
        <begin position="440"/>
        <end position="459"/>
    </location>
</feature>
<organism evidence="10 11">
    <name type="scientific">Faunimonas pinastri</name>
    <dbReference type="NCBI Taxonomy" id="1855383"/>
    <lineage>
        <taxon>Bacteria</taxon>
        <taxon>Pseudomonadati</taxon>
        <taxon>Pseudomonadota</taxon>
        <taxon>Alphaproteobacteria</taxon>
        <taxon>Hyphomicrobiales</taxon>
        <taxon>Afifellaceae</taxon>
        <taxon>Faunimonas</taxon>
    </lineage>
</organism>
<dbReference type="InterPro" id="IPR011701">
    <property type="entry name" value="MFS"/>
</dbReference>
<dbReference type="AlphaFoldDB" id="A0A1H9NGE8"/>
<feature type="transmembrane region" description="Helical" evidence="8">
    <location>
        <begin position="237"/>
        <end position="254"/>
    </location>
</feature>
<feature type="compositionally biased region" description="Basic residues" evidence="7">
    <location>
        <begin position="473"/>
        <end position="482"/>
    </location>
</feature>
<dbReference type="Gene3D" id="1.20.1720.10">
    <property type="entry name" value="Multidrug resistance protein D"/>
    <property type="match status" value="1"/>
</dbReference>
<feature type="transmembrane region" description="Helical" evidence="8">
    <location>
        <begin position="338"/>
        <end position="358"/>
    </location>
</feature>
<dbReference type="Pfam" id="PF07690">
    <property type="entry name" value="MFS_1"/>
    <property type="match status" value="1"/>
</dbReference>
<evidence type="ECO:0000313" key="10">
    <source>
        <dbReference type="EMBL" id="SER35064.1"/>
    </source>
</evidence>
<evidence type="ECO:0000256" key="1">
    <source>
        <dbReference type="ARBA" id="ARBA00004651"/>
    </source>
</evidence>
<name>A0A1H9NGE8_9HYPH</name>
<evidence type="ECO:0000256" key="3">
    <source>
        <dbReference type="ARBA" id="ARBA00022475"/>
    </source>
</evidence>
<evidence type="ECO:0000259" key="9">
    <source>
        <dbReference type="PROSITE" id="PS50850"/>
    </source>
</evidence>
<feature type="transmembrane region" description="Helical" evidence="8">
    <location>
        <begin position="112"/>
        <end position="133"/>
    </location>
</feature>
<feature type="transmembrane region" description="Helical" evidence="8">
    <location>
        <begin position="208"/>
        <end position="225"/>
    </location>
</feature>
<evidence type="ECO:0000256" key="6">
    <source>
        <dbReference type="ARBA" id="ARBA00023136"/>
    </source>
</evidence>
<keyword evidence="4 8" id="KW-0812">Transmembrane</keyword>
<keyword evidence="2" id="KW-0813">Transport</keyword>
<dbReference type="InterPro" id="IPR020846">
    <property type="entry name" value="MFS_dom"/>
</dbReference>